<dbReference type="AlphaFoldDB" id="A0A482XR85"/>
<feature type="region of interest" description="Disordered" evidence="1">
    <location>
        <begin position="123"/>
        <end position="207"/>
    </location>
</feature>
<sequence>MRLIEYGEARRILILYIIISTIITESESRNIQEQNELHPPAVNAVTNLMGELKDKLNNLLSSVRQDSINDDKGTQERSSNVYDSTRNFPNEDFSQYRHLATPHPTLQDDGLLYDYDDNSIDNHETGKVHHDSNKKEVGTTDEIGIDGNAGESGGENGKKEDPINEIWIPDCDIPPYPDMLQRKGINFPEEDDEVGEDSDKTDDADVG</sequence>
<feature type="compositionally biased region" description="Basic and acidic residues" evidence="1">
    <location>
        <begin position="197"/>
        <end position="207"/>
    </location>
</feature>
<gene>
    <name evidence="2" type="ORF">LSTR_LSTR002123</name>
</gene>
<feature type="region of interest" description="Disordered" evidence="1">
    <location>
        <begin position="66"/>
        <end position="88"/>
    </location>
</feature>
<organism evidence="2 3">
    <name type="scientific">Laodelphax striatellus</name>
    <name type="common">Small brown planthopper</name>
    <name type="synonym">Delphax striatella</name>
    <dbReference type="NCBI Taxonomy" id="195883"/>
    <lineage>
        <taxon>Eukaryota</taxon>
        <taxon>Metazoa</taxon>
        <taxon>Ecdysozoa</taxon>
        <taxon>Arthropoda</taxon>
        <taxon>Hexapoda</taxon>
        <taxon>Insecta</taxon>
        <taxon>Pterygota</taxon>
        <taxon>Neoptera</taxon>
        <taxon>Paraneoptera</taxon>
        <taxon>Hemiptera</taxon>
        <taxon>Auchenorrhyncha</taxon>
        <taxon>Fulgoroidea</taxon>
        <taxon>Delphacidae</taxon>
        <taxon>Criomorphinae</taxon>
        <taxon>Laodelphax</taxon>
    </lineage>
</organism>
<evidence type="ECO:0000256" key="1">
    <source>
        <dbReference type="SAM" id="MobiDB-lite"/>
    </source>
</evidence>
<dbReference type="EMBL" id="QKKF02002849">
    <property type="protein sequence ID" value="RZF48057.1"/>
    <property type="molecule type" value="Genomic_DNA"/>
</dbReference>
<evidence type="ECO:0000313" key="2">
    <source>
        <dbReference type="EMBL" id="RZF48057.1"/>
    </source>
</evidence>
<name>A0A482XR85_LAOST</name>
<protein>
    <submittedName>
        <fullName evidence="2">Uncharacterized protein</fullName>
    </submittedName>
</protein>
<evidence type="ECO:0000313" key="3">
    <source>
        <dbReference type="Proteomes" id="UP000291343"/>
    </source>
</evidence>
<dbReference type="Proteomes" id="UP000291343">
    <property type="component" value="Unassembled WGS sequence"/>
</dbReference>
<keyword evidence="3" id="KW-1185">Reference proteome</keyword>
<accession>A0A482XR85</accession>
<feature type="compositionally biased region" description="Polar residues" evidence="1">
    <location>
        <begin position="76"/>
        <end position="88"/>
    </location>
</feature>
<proteinExistence type="predicted"/>
<dbReference type="InParanoid" id="A0A482XR85"/>
<feature type="compositionally biased region" description="Basic and acidic residues" evidence="1">
    <location>
        <begin position="123"/>
        <end position="138"/>
    </location>
</feature>
<reference evidence="2 3" key="1">
    <citation type="journal article" date="2017" name="Gigascience">
        <title>Genome sequence of the small brown planthopper, Laodelphax striatellus.</title>
        <authorList>
            <person name="Zhu J."/>
            <person name="Jiang F."/>
            <person name="Wang X."/>
            <person name="Yang P."/>
            <person name="Bao Y."/>
            <person name="Zhao W."/>
            <person name="Wang W."/>
            <person name="Lu H."/>
            <person name="Wang Q."/>
            <person name="Cui N."/>
            <person name="Li J."/>
            <person name="Chen X."/>
            <person name="Luo L."/>
            <person name="Yu J."/>
            <person name="Kang L."/>
            <person name="Cui F."/>
        </authorList>
    </citation>
    <scope>NUCLEOTIDE SEQUENCE [LARGE SCALE GENOMIC DNA]</scope>
    <source>
        <strain evidence="2">Lst14</strain>
    </source>
</reference>
<comment type="caution">
    <text evidence="2">The sequence shown here is derived from an EMBL/GenBank/DDBJ whole genome shotgun (WGS) entry which is preliminary data.</text>
</comment>